<dbReference type="Proteomes" id="UP000694865">
    <property type="component" value="Unplaced"/>
</dbReference>
<protein>
    <submittedName>
        <fullName evidence="3">Intracellular protein transport protein USO1-like</fullName>
    </submittedName>
</protein>
<feature type="compositionally biased region" description="Acidic residues" evidence="1">
    <location>
        <begin position="466"/>
        <end position="476"/>
    </location>
</feature>
<dbReference type="GeneID" id="100377525"/>
<evidence type="ECO:0000313" key="2">
    <source>
        <dbReference type="Proteomes" id="UP000694865"/>
    </source>
</evidence>
<feature type="compositionally biased region" description="Polar residues" evidence="1">
    <location>
        <begin position="456"/>
        <end position="465"/>
    </location>
</feature>
<dbReference type="RefSeq" id="XP_006818724.1">
    <property type="nucleotide sequence ID" value="XM_006818661.1"/>
</dbReference>
<feature type="compositionally biased region" description="Polar residues" evidence="1">
    <location>
        <begin position="141"/>
        <end position="166"/>
    </location>
</feature>
<organism evidence="2 3">
    <name type="scientific">Saccoglossus kowalevskii</name>
    <name type="common">Acorn worm</name>
    <dbReference type="NCBI Taxonomy" id="10224"/>
    <lineage>
        <taxon>Eukaryota</taxon>
        <taxon>Metazoa</taxon>
        <taxon>Hemichordata</taxon>
        <taxon>Enteropneusta</taxon>
        <taxon>Harrimaniidae</taxon>
        <taxon>Saccoglossus</taxon>
    </lineage>
</organism>
<dbReference type="SUPFAM" id="SSF48452">
    <property type="entry name" value="TPR-like"/>
    <property type="match status" value="1"/>
</dbReference>
<feature type="region of interest" description="Disordered" evidence="1">
    <location>
        <begin position="114"/>
        <end position="180"/>
    </location>
</feature>
<reference evidence="3" key="1">
    <citation type="submission" date="2025-08" db="UniProtKB">
        <authorList>
            <consortium name="RefSeq"/>
        </authorList>
    </citation>
    <scope>IDENTIFICATION</scope>
    <source>
        <tissue evidence="3">Testes</tissue>
    </source>
</reference>
<feature type="region of interest" description="Disordered" evidence="1">
    <location>
        <begin position="380"/>
        <end position="476"/>
    </location>
</feature>
<feature type="compositionally biased region" description="Polar residues" evidence="1">
    <location>
        <begin position="407"/>
        <end position="426"/>
    </location>
</feature>
<dbReference type="InterPro" id="IPR011990">
    <property type="entry name" value="TPR-like_helical_dom_sf"/>
</dbReference>
<feature type="compositionally biased region" description="Basic and acidic residues" evidence="1">
    <location>
        <begin position="442"/>
        <end position="451"/>
    </location>
</feature>
<sequence>MAENPTKATQYDDAIIYAKRAMHNRKQLLGTHPNTARSIFFVGNIYLNMKKYDVARTHMVEALNMEECLVKSGKSLSADWVNLKTSLPNVCLVLGRNRERSEYFRRFQEIEKMKDENLPPVEEKNSSDEKFSNSDDEEQSTESIEGSNYSEQSKNAKSSSEVQLVNKQRDEELPHGEDSLRKEVVKSLLRNPSQSSTETSDEEIIFEDEHEEPLLPSCSGLRQLTFWPNKRKKTVLPSQKIQLISLNIEAIYQDSVAQPIVCLLKLTEKKRKEIKRYDDAIFYAERAMHNRKQLLGTHPNTARSIFFVGNIYFNMKKYDVARTHMVEALNMEECLVKSGKSLSADWVNLKTLLPKVCLVLGRNRERNDYFRRFQEIEKMKDENLPPDEERISSDEKFSNSDDEEQSTESIEGSNYSEESKNATSFSEVKFENEQRDEELPNGEDRLRKEVVKSLLRNPSQSSTETSNEEIIFEDEHEEPLLPRPHTRSRLSLSRIICCQRLCSCCRYLTRRPRSFKKDDFDNWFPIEPMDTD</sequence>
<dbReference type="Gene3D" id="1.25.40.10">
    <property type="entry name" value="Tetratricopeptide repeat domain"/>
    <property type="match status" value="2"/>
</dbReference>
<evidence type="ECO:0000256" key="1">
    <source>
        <dbReference type="SAM" id="MobiDB-lite"/>
    </source>
</evidence>
<proteinExistence type="predicted"/>
<keyword evidence="2" id="KW-1185">Reference proteome</keyword>
<name>A0ABM0MFD3_SACKO</name>
<evidence type="ECO:0000313" key="3">
    <source>
        <dbReference type="RefSeq" id="XP_006818724.1"/>
    </source>
</evidence>
<feature type="compositionally biased region" description="Basic and acidic residues" evidence="1">
    <location>
        <begin position="114"/>
        <end position="133"/>
    </location>
</feature>
<gene>
    <name evidence="3" type="primary">LOC100377525</name>
</gene>
<feature type="compositionally biased region" description="Basic and acidic residues" evidence="1">
    <location>
        <begin position="380"/>
        <end position="399"/>
    </location>
</feature>
<feature type="compositionally biased region" description="Basic and acidic residues" evidence="1">
    <location>
        <begin position="167"/>
        <end position="180"/>
    </location>
</feature>
<accession>A0ABM0MFD3</accession>